<keyword evidence="3" id="KW-1185">Reference proteome</keyword>
<gene>
    <name evidence="2" type="ORF">SAMN02745126_06354</name>
</gene>
<accession>A0A1T4TJF7</accession>
<dbReference type="Proteomes" id="UP000190092">
    <property type="component" value="Unassembled WGS sequence"/>
</dbReference>
<evidence type="ECO:0000313" key="3">
    <source>
        <dbReference type="Proteomes" id="UP000190092"/>
    </source>
</evidence>
<feature type="signal peptide" evidence="1">
    <location>
        <begin position="1"/>
        <end position="23"/>
    </location>
</feature>
<feature type="chain" id="PRO_5012142864" description="Protease inhibitor Inh" evidence="1">
    <location>
        <begin position="24"/>
        <end position="116"/>
    </location>
</feature>
<sequence length="116" mass="11945">MRRFTARALAALAIVAAPIAAHAGEFDGKWKGSAGSWQVELLVQGANATLTLQCNGSFGNTAPFTFDVPVAANGHFDAWVGGAGTFVRRNVTGNLPTFQIPPGGECGGGTVTLQRS</sequence>
<dbReference type="STRING" id="225324.SAMN02745126_06354"/>
<dbReference type="AlphaFoldDB" id="A0A1T4TJF7"/>
<evidence type="ECO:0000313" key="2">
    <source>
        <dbReference type="EMBL" id="SKA40438.1"/>
    </source>
</evidence>
<proteinExistence type="predicted"/>
<reference evidence="3" key="1">
    <citation type="submission" date="2017-02" db="EMBL/GenBank/DDBJ databases">
        <authorList>
            <person name="Varghese N."/>
            <person name="Submissions S."/>
        </authorList>
    </citation>
    <scope>NUCLEOTIDE SEQUENCE [LARGE SCALE GENOMIC DNA]</scope>
    <source>
        <strain evidence="3">ATCC 27094</strain>
    </source>
</reference>
<dbReference type="EMBL" id="FUWJ01000019">
    <property type="protein sequence ID" value="SKA40438.1"/>
    <property type="molecule type" value="Genomic_DNA"/>
</dbReference>
<dbReference type="RefSeq" id="WP_085938087.1">
    <property type="nucleotide sequence ID" value="NZ_FUWJ01000019.1"/>
</dbReference>
<name>A0A1T4TJF7_9HYPH</name>
<evidence type="ECO:0008006" key="4">
    <source>
        <dbReference type="Google" id="ProtNLM"/>
    </source>
</evidence>
<keyword evidence="1" id="KW-0732">Signal</keyword>
<evidence type="ECO:0000256" key="1">
    <source>
        <dbReference type="SAM" id="SignalP"/>
    </source>
</evidence>
<protein>
    <recommendedName>
        <fullName evidence="4">Protease inhibitor Inh</fullName>
    </recommendedName>
</protein>
<organism evidence="2 3">
    <name type="scientific">Enhydrobacter aerosaccus</name>
    <dbReference type="NCBI Taxonomy" id="225324"/>
    <lineage>
        <taxon>Bacteria</taxon>
        <taxon>Pseudomonadati</taxon>
        <taxon>Pseudomonadota</taxon>
        <taxon>Alphaproteobacteria</taxon>
        <taxon>Hyphomicrobiales</taxon>
        <taxon>Enhydrobacter</taxon>
    </lineage>
</organism>